<keyword evidence="1" id="KW-0732">Signal</keyword>
<feature type="chain" id="PRO_5009916575" evidence="1">
    <location>
        <begin position="20"/>
        <end position="277"/>
    </location>
</feature>
<dbReference type="OrthoDB" id="1419485at2"/>
<gene>
    <name evidence="3" type="ORF">SAMN05444363_1209</name>
</gene>
<organism evidence="3 4">
    <name type="scientific">Flavobacterium terrae</name>
    <dbReference type="NCBI Taxonomy" id="415425"/>
    <lineage>
        <taxon>Bacteria</taxon>
        <taxon>Pseudomonadati</taxon>
        <taxon>Bacteroidota</taxon>
        <taxon>Flavobacteriia</taxon>
        <taxon>Flavobacteriales</taxon>
        <taxon>Flavobacteriaceae</taxon>
        <taxon>Flavobacterium</taxon>
    </lineage>
</organism>
<evidence type="ECO:0000313" key="4">
    <source>
        <dbReference type="Proteomes" id="UP000184488"/>
    </source>
</evidence>
<sequence>MKKFTLLLLLTLSSTLIFAQKKEKIKGSKITTTERKKIGSFDQIEAEDNLEIFLVKGDKSGLEIETDDNLHAAIDYKLYGTVLRLNTNKDISSFKKLEVRITYTDSLKLISSKHETKINAPSGLALSNVTIKTYDYSKAYLNVDSPNFSLIANDKSKIELNLKSDDASIEMSKNTELKALVTLNKLKIDLYQKADATIEGTTNDMKLRLDNNASYNGQKLTSKSLNLTTESYTKCAVNTNGNLSITASGKSEVDIYGDPKIEIKKFGDDAILRKKSK</sequence>
<keyword evidence="4" id="KW-1185">Reference proteome</keyword>
<dbReference type="AlphaFoldDB" id="A0A1M6D1T5"/>
<evidence type="ECO:0000256" key="1">
    <source>
        <dbReference type="SAM" id="SignalP"/>
    </source>
</evidence>
<proteinExistence type="predicted"/>
<dbReference type="Proteomes" id="UP000184488">
    <property type="component" value="Unassembled WGS sequence"/>
</dbReference>
<accession>A0A1M6D1T5</accession>
<dbReference type="STRING" id="415425.SAMN05444363_1209"/>
<feature type="domain" description="Putative auto-transporter adhesin head GIN" evidence="2">
    <location>
        <begin position="41"/>
        <end position="259"/>
    </location>
</feature>
<dbReference type="InterPro" id="IPR021255">
    <property type="entry name" value="DUF2807"/>
</dbReference>
<evidence type="ECO:0000259" key="2">
    <source>
        <dbReference type="Pfam" id="PF10988"/>
    </source>
</evidence>
<dbReference type="Gene3D" id="2.160.20.120">
    <property type="match status" value="1"/>
</dbReference>
<reference evidence="4" key="1">
    <citation type="submission" date="2016-11" db="EMBL/GenBank/DDBJ databases">
        <authorList>
            <person name="Varghese N."/>
            <person name="Submissions S."/>
        </authorList>
    </citation>
    <scope>NUCLEOTIDE SEQUENCE [LARGE SCALE GENOMIC DNA]</scope>
    <source>
        <strain evidence="4">DSM 18829</strain>
    </source>
</reference>
<dbReference type="RefSeq" id="WP_073309535.1">
    <property type="nucleotide sequence ID" value="NZ_FQZI01000002.1"/>
</dbReference>
<dbReference type="EMBL" id="FQZI01000002">
    <property type="protein sequence ID" value="SHI67222.1"/>
    <property type="molecule type" value="Genomic_DNA"/>
</dbReference>
<feature type="signal peptide" evidence="1">
    <location>
        <begin position="1"/>
        <end position="19"/>
    </location>
</feature>
<dbReference type="Pfam" id="PF10988">
    <property type="entry name" value="DUF2807"/>
    <property type="match status" value="1"/>
</dbReference>
<name>A0A1M6D1T5_9FLAO</name>
<protein>
    <submittedName>
        <fullName evidence="3">Putative auto-transporter adhesin, head GIN domain</fullName>
    </submittedName>
</protein>
<evidence type="ECO:0000313" key="3">
    <source>
        <dbReference type="EMBL" id="SHI67222.1"/>
    </source>
</evidence>